<dbReference type="InterPro" id="IPR052561">
    <property type="entry name" value="ComplexI_Subunit1"/>
</dbReference>
<feature type="transmembrane region" description="Helical" evidence="5">
    <location>
        <begin position="279"/>
        <end position="300"/>
    </location>
</feature>
<dbReference type="PANTHER" id="PTHR43359:SF1">
    <property type="entry name" value="FORMATE HYDROGENLYASE SUBUNIT 4-RELATED"/>
    <property type="match status" value="1"/>
</dbReference>
<evidence type="ECO:0000256" key="4">
    <source>
        <dbReference type="ARBA" id="ARBA00023136"/>
    </source>
</evidence>
<comment type="caution">
    <text evidence="6">The sequence shown here is derived from an EMBL/GenBank/DDBJ whole genome shotgun (WGS) entry which is preliminary data.</text>
</comment>
<keyword evidence="4 5" id="KW-0472">Membrane</keyword>
<dbReference type="EMBL" id="MWDQ01000146">
    <property type="protein sequence ID" value="OQB71981.1"/>
    <property type="molecule type" value="Genomic_DNA"/>
</dbReference>
<comment type="subcellular location">
    <subcellularLocation>
        <location evidence="1">Membrane</location>
        <topology evidence="1">Multi-pass membrane protein</topology>
    </subcellularLocation>
</comment>
<evidence type="ECO:0000256" key="5">
    <source>
        <dbReference type="SAM" id="Phobius"/>
    </source>
</evidence>
<dbReference type="EC" id="1.6.5.11" evidence="6"/>
<dbReference type="Proteomes" id="UP000485562">
    <property type="component" value="Unassembled WGS sequence"/>
</dbReference>
<protein>
    <submittedName>
        <fullName evidence="6">NADH-quinone oxidoreductase subunit 8</fullName>
        <ecNumber evidence="6">1.6.5.11</ecNumber>
    </submittedName>
</protein>
<dbReference type="PROSITE" id="PS00668">
    <property type="entry name" value="COMPLEX1_ND1_2"/>
    <property type="match status" value="1"/>
</dbReference>
<dbReference type="InterPro" id="IPR018086">
    <property type="entry name" value="NADH_UbQ_OxRdtase_su1_CS"/>
</dbReference>
<accession>A0A1V6C562</accession>
<organism evidence="6">
    <name type="scientific">candidate division TA06 bacterium ADurb.Bin131</name>
    <dbReference type="NCBI Taxonomy" id="1852827"/>
    <lineage>
        <taxon>Bacteria</taxon>
        <taxon>Bacteria division TA06</taxon>
    </lineage>
</organism>
<evidence type="ECO:0000256" key="2">
    <source>
        <dbReference type="ARBA" id="ARBA00022692"/>
    </source>
</evidence>
<keyword evidence="2 5" id="KW-0812">Transmembrane</keyword>
<sequence length="302" mass="33169">MAIIKIFGIVAGSFFIFGLIGIMSGWFDRKLTARIQWRVGPPWWQNFADFIKLTGKETVIPEGANQFLFLAAPVAGIVATVVTGAILISGSFFYPLKWDLIIIIYLLMIPSISIVIAGASSGNVLASVGAGRELKLFLSYELPFILALLVPVVKFGTTEVAEIVKLQHIYRINLGYLSGFIAFFVGIIAFMGKIGYVPFDVSEAETELAAGTIVEYSGLSLALFKLMKWILLSVGISFFVIYFMGGFSNPVVGILKYILVLILIVLIKNTNPRLRIDQILKFSWGWLTMFGLFAIVLAALGC</sequence>
<dbReference type="InterPro" id="IPR001694">
    <property type="entry name" value="NADH_UbQ_OxRdtase_su1/FPO"/>
</dbReference>
<keyword evidence="3 5" id="KW-1133">Transmembrane helix</keyword>
<feature type="transmembrane region" description="Helical" evidence="5">
    <location>
        <begin position="226"/>
        <end position="244"/>
    </location>
</feature>
<evidence type="ECO:0000256" key="1">
    <source>
        <dbReference type="ARBA" id="ARBA00004141"/>
    </source>
</evidence>
<evidence type="ECO:0000256" key="3">
    <source>
        <dbReference type="ARBA" id="ARBA00022989"/>
    </source>
</evidence>
<evidence type="ECO:0000313" key="6">
    <source>
        <dbReference type="EMBL" id="OQB71981.1"/>
    </source>
</evidence>
<dbReference type="PANTHER" id="PTHR43359">
    <property type="entry name" value="FORMATE HYDROGENLYASE SUBUNIT 4"/>
    <property type="match status" value="1"/>
</dbReference>
<feature type="transmembrane region" description="Helical" evidence="5">
    <location>
        <begin position="137"/>
        <end position="157"/>
    </location>
</feature>
<dbReference type="GO" id="GO:0016491">
    <property type="term" value="F:oxidoreductase activity"/>
    <property type="evidence" value="ECO:0007669"/>
    <property type="project" value="UniProtKB-KW"/>
</dbReference>
<feature type="transmembrane region" description="Helical" evidence="5">
    <location>
        <begin position="6"/>
        <end position="27"/>
    </location>
</feature>
<reference evidence="6" key="1">
    <citation type="submission" date="2017-02" db="EMBL/GenBank/DDBJ databases">
        <title>Delving into the versatile metabolic prowess of the omnipresent phylum Bacteroidetes.</title>
        <authorList>
            <person name="Nobu M.K."/>
            <person name="Mei R."/>
            <person name="Narihiro T."/>
            <person name="Kuroda K."/>
            <person name="Liu W.-T."/>
        </authorList>
    </citation>
    <scope>NUCLEOTIDE SEQUENCE</scope>
    <source>
        <strain evidence="6">ADurb.Bin131</strain>
    </source>
</reference>
<dbReference type="Pfam" id="PF00146">
    <property type="entry name" value="NADHdh"/>
    <property type="match status" value="1"/>
</dbReference>
<feature type="transmembrane region" description="Helical" evidence="5">
    <location>
        <begin position="67"/>
        <end position="94"/>
    </location>
</feature>
<feature type="transmembrane region" description="Helical" evidence="5">
    <location>
        <begin position="169"/>
        <end position="190"/>
    </location>
</feature>
<feature type="transmembrane region" description="Helical" evidence="5">
    <location>
        <begin position="250"/>
        <end position="267"/>
    </location>
</feature>
<name>A0A1V6C562_UNCT6</name>
<keyword evidence="6" id="KW-0560">Oxidoreductase</keyword>
<proteinExistence type="predicted"/>
<dbReference type="AlphaFoldDB" id="A0A1V6C562"/>
<dbReference type="GO" id="GO:0005886">
    <property type="term" value="C:plasma membrane"/>
    <property type="evidence" value="ECO:0007669"/>
    <property type="project" value="TreeGrafter"/>
</dbReference>
<gene>
    <name evidence="6" type="primary">nqo8</name>
    <name evidence="6" type="ORF">BWX89_01541</name>
</gene>
<feature type="transmembrane region" description="Helical" evidence="5">
    <location>
        <begin position="100"/>
        <end position="125"/>
    </location>
</feature>